<name>A0A832RY07_9EURY</name>
<reference evidence="8" key="1">
    <citation type="journal article" date="2020" name="bioRxiv">
        <title>A rank-normalized archaeal taxonomy based on genome phylogeny resolves widespread incomplete and uneven classifications.</title>
        <authorList>
            <person name="Rinke C."/>
            <person name="Chuvochina M."/>
            <person name="Mussig A.J."/>
            <person name="Chaumeil P.-A."/>
            <person name="Waite D.W."/>
            <person name="Whitman W.B."/>
            <person name="Parks D.H."/>
            <person name="Hugenholtz P."/>
        </authorList>
    </citation>
    <scope>NUCLEOTIDE SEQUENCE</scope>
    <source>
        <strain evidence="8">UBA12518</strain>
    </source>
</reference>
<evidence type="ECO:0000313" key="8">
    <source>
        <dbReference type="EMBL" id="HIH70298.1"/>
    </source>
</evidence>
<keyword evidence="1 5" id="KW-0028">Amino-acid biosynthesis</keyword>
<dbReference type="EMBL" id="DUIH01000021">
    <property type="protein sequence ID" value="HIH70298.1"/>
    <property type="molecule type" value="Genomic_DNA"/>
</dbReference>
<proteinExistence type="inferred from homology"/>
<comment type="caution">
    <text evidence="8">The sequence shown here is derived from an EMBL/GenBank/DDBJ whole genome shotgun (WGS) entry which is preliminary data.</text>
</comment>
<feature type="active site" description="Schiff-base intermediate with dihydroxyacetone-P" evidence="7">
    <location>
        <position position="178"/>
    </location>
</feature>
<dbReference type="InterPro" id="IPR002915">
    <property type="entry name" value="DeoC/FbaB/LacD_aldolase"/>
</dbReference>
<dbReference type="GO" id="GO:0004332">
    <property type="term" value="F:fructose-bisphosphate aldolase activity"/>
    <property type="evidence" value="ECO:0007669"/>
    <property type="project" value="InterPro"/>
</dbReference>
<evidence type="ECO:0000256" key="7">
    <source>
        <dbReference type="PIRSR" id="PIRSR038992-1"/>
    </source>
</evidence>
<dbReference type="PANTHER" id="PTHR47916">
    <property type="entry name" value="FRUCTOSE-BISPHOSPHATE ALDOLASE CLASS 1"/>
    <property type="match status" value="1"/>
</dbReference>
<dbReference type="SUPFAM" id="SSF51569">
    <property type="entry name" value="Aldolase"/>
    <property type="match status" value="1"/>
</dbReference>
<feature type="active site" description="Proton acceptor" evidence="5">
    <location>
        <position position="27"/>
    </location>
</feature>
<feature type="active site" description="Proton donor" evidence="5 7">
    <location>
        <position position="147"/>
    </location>
</feature>
<dbReference type="SMART" id="SM01133">
    <property type="entry name" value="DeoC"/>
    <property type="match status" value="1"/>
</dbReference>
<dbReference type="InterPro" id="IPR041720">
    <property type="entry name" value="FbaB-like"/>
</dbReference>
<dbReference type="EC" id="2.2.1.10" evidence="5 6"/>
<keyword evidence="2 5" id="KW-0808">Transferase</keyword>
<dbReference type="GO" id="GO:0008652">
    <property type="term" value="P:amino acid biosynthetic process"/>
    <property type="evidence" value="ECO:0007669"/>
    <property type="project" value="UniProtKB-KW"/>
</dbReference>
<dbReference type="Gene3D" id="3.20.20.70">
    <property type="entry name" value="Aldolase class I"/>
    <property type="match status" value="1"/>
</dbReference>
<keyword evidence="3 5" id="KW-0057">Aromatic amino acid biosynthesis</keyword>
<dbReference type="GO" id="GO:0016836">
    <property type="term" value="F:hydro-lyase activity"/>
    <property type="evidence" value="ECO:0007669"/>
    <property type="project" value="InterPro"/>
</dbReference>
<dbReference type="NCBIfam" id="TIGR01949">
    <property type="entry name" value="ADH_synth"/>
    <property type="match status" value="1"/>
</dbReference>
<dbReference type="HAMAP" id="MF_00960">
    <property type="entry name" value="ADH_synthase"/>
    <property type="match status" value="1"/>
</dbReference>
<feature type="binding site" evidence="5">
    <location>
        <begin position="27"/>
        <end position="31"/>
    </location>
    <ligand>
        <name>1-deoxy-D-threo-hexo-2,5-diulose 6-phosphate</name>
        <dbReference type="ChEBI" id="CHEBI:58861"/>
    </ligand>
</feature>
<feature type="binding site" evidence="5">
    <location>
        <begin position="231"/>
        <end position="232"/>
    </location>
    <ligand>
        <name>1-deoxy-D-threo-hexo-2,5-diulose 6-phosphate</name>
        <dbReference type="ChEBI" id="CHEBI:58861"/>
    </ligand>
</feature>
<comment type="subunit">
    <text evidence="5">Homodecamer.</text>
</comment>
<protein>
    <recommendedName>
        <fullName evidence="5 6">2-amino-3,7-dideoxy-D-threo-hept-6-ulosonate synthase</fullName>
        <shortName evidence="5">ADH synthase</shortName>
        <shortName evidence="5">ADHS</shortName>
        <shortName evidence="5">ADTH synthase</shortName>
        <ecNumber evidence="5 6">2.2.1.10</ecNumber>
    </recommendedName>
</protein>
<comment type="similarity">
    <text evidence="5">Belongs to the DeoC/FbaB aldolase family. ADHS subfamily.</text>
</comment>
<dbReference type="GO" id="GO:0009073">
    <property type="term" value="P:aromatic amino acid family biosynthetic process"/>
    <property type="evidence" value="ECO:0007669"/>
    <property type="project" value="UniProtKB-UniRule"/>
</dbReference>
<dbReference type="InterPro" id="IPR050456">
    <property type="entry name" value="DeoC/FbaB_aldolase"/>
</dbReference>
<comment type="catalytic activity">
    <reaction evidence="5">
        <text>1-deoxy-D-threo-hexo-2,5-diulose 6-phosphate + L-aspartate 4-semialdehyde = 2,3-dioxopropyl phosphate + 2-amino-2,3,7-trideoxy-D-lyxo-hept-6-ulosonate</text>
        <dbReference type="Rhea" id="RHEA:25952"/>
        <dbReference type="ChEBI" id="CHEBI:58859"/>
        <dbReference type="ChEBI" id="CHEBI:58860"/>
        <dbReference type="ChEBI" id="CHEBI:58861"/>
        <dbReference type="ChEBI" id="CHEBI:537519"/>
        <dbReference type="EC" id="2.2.1.10"/>
    </reaction>
</comment>
<sequence length="265" mass="28508">MSEIGKRVRIERIINRDSGNTVIIPMDHGISEGPIKGLIDLPRMVDMVAEGGANAVLQQKGMVKHGYRGYGRDIGLIIHMSASTALSSDPNDKVQVCTVEEALKMGADAVSVHINIGATTEPRQLEILGHVAERCEFWGMPLLAMMYPRGKAISNPYDPEVVAHVARVGAELGADIVKTNYTGDADSFSKVVEGCPVPVVMAGGPKTETDEQFLRMVEGAMQAGARGVAVGRNVFQHDEPTKITRAICAIVHEGATVREALELLR</sequence>
<dbReference type="AlphaFoldDB" id="A0A832RY07"/>
<evidence type="ECO:0000256" key="3">
    <source>
        <dbReference type="ARBA" id="ARBA00023141"/>
    </source>
</evidence>
<accession>A0A832RY07</accession>
<evidence type="ECO:0000256" key="4">
    <source>
        <dbReference type="ARBA" id="ARBA00023270"/>
    </source>
</evidence>
<evidence type="ECO:0000313" key="9">
    <source>
        <dbReference type="Proteomes" id="UP000600363"/>
    </source>
</evidence>
<dbReference type="CDD" id="cd00958">
    <property type="entry name" value="DhnA"/>
    <property type="match status" value="1"/>
</dbReference>
<dbReference type="PIRSF" id="PIRSF038992">
    <property type="entry name" value="Aldolase_Ia"/>
    <property type="match status" value="1"/>
</dbReference>
<dbReference type="NCBIfam" id="NF005556">
    <property type="entry name" value="PRK07226.1"/>
    <property type="match status" value="1"/>
</dbReference>
<dbReference type="PANTHER" id="PTHR47916:SF1">
    <property type="entry name" value="3-HYDROXY-5-PHOSPHONOOXYPENTANE-2,4-DIONE THIOLASE"/>
    <property type="match status" value="1"/>
</dbReference>
<dbReference type="InterPro" id="IPR013785">
    <property type="entry name" value="Aldolase_TIM"/>
</dbReference>
<feature type="binding site" evidence="5">
    <location>
        <begin position="147"/>
        <end position="149"/>
    </location>
    <ligand>
        <name>1-deoxy-D-threo-hexo-2,5-diulose 6-phosphate</name>
        <dbReference type="ChEBI" id="CHEBI:58861"/>
    </ligand>
</feature>
<evidence type="ECO:0000256" key="6">
    <source>
        <dbReference type="NCBIfam" id="TIGR01949"/>
    </source>
</evidence>
<evidence type="ECO:0000256" key="2">
    <source>
        <dbReference type="ARBA" id="ARBA00022679"/>
    </source>
</evidence>
<dbReference type="Pfam" id="PF01791">
    <property type="entry name" value="DeoC"/>
    <property type="match status" value="1"/>
</dbReference>
<feature type="binding site" evidence="5">
    <location>
        <begin position="203"/>
        <end position="204"/>
    </location>
    <ligand>
        <name>1-deoxy-D-threo-hexo-2,5-diulose 6-phosphate</name>
        <dbReference type="ChEBI" id="CHEBI:58861"/>
    </ligand>
</feature>
<dbReference type="InterPro" id="IPR010210">
    <property type="entry name" value="ADH_synthase"/>
</dbReference>
<dbReference type="Proteomes" id="UP000600363">
    <property type="component" value="Unassembled WGS sequence"/>
</dbReference>
<keyword evidence="4 5" id="KW-0704">Schiff base</keyword>
<organism evidence="8 9">
    <name type="scientific">Methermicoccus shengliensis</name>
    <dbReference type="NCBI Taxonomy" id="660064"/>
    <lineage>
        <taxon>Archaea</taxon>
        <taxon>Methanobacteriati</taxon>
        <taxon>Methanobacteriota</taxon>
        <taxon>Stenosarchaea group</taxon>
        <taxon>Methanomicrobia</taxon>
        <taxon>Methanosarcinales</taxon>
        <taxon>Methermicoccaceae</taxon>
        <taxon>Methermicoccus</taxon>
    </lineage>
</organism>
<dbReference type="RefSeq" id="WP_042684580.1">
    <property type="nucleotide sequence ID" value="NZ_DUIH01000021.1"/>
</dbReference>
<feature type="active site" description="Schiff-base intermediate with substrate" evidence="5">
    <location>
        <position position="178"/>
    </location>
</feature>
<comment type="function">
    <text evidence="5">Catalyzes a transaldol reaction between 6-deoxy-5-ketofructose 1-phosphate (DKFP) and L-aspartate semialdehyde (ASA) with an elimination of hydroxypyruvaldehyde phosphate to yield 2-amino-3,7-dideoxy-D-threo-hept-6-ulosonate (ADH). Plays a key role in an alternative pathway of the biosynthesis of 3-dehydroquinate (DHQ), which is involved in the canonical pathway for the biosynthesis of aromatic amino acids.</text>
</comment>
<evidence type="ECO:0000256" key="1">
    <source>
        <dbReference type="ARBA" id="ARBA00022605"/>
    </source>
</evidence>
<dbReference type="GO" id="GO:0016744">
    <property type="term" value="F:transketolase or transaldolase activity"/>
    <property type="evidence" value="ECO:0007669"/>
    <property type="project" value="UniProtKB-UniRule"/>
</dbReference>
<evidence type="ECO:0000256" key="5">
    <source>
        <dbReference type="HAMAP-Rule" id="MF_00960"/>
    </source>
</evidence>
<gene>
    <name evidence="5" type="primary">aroA'</name>
    <name evidence="8" type="ORF">HA299_06790</name>
</gene>